<keyword evidence="1" id="KW-1133">Transmembrane helix</keyword>
<dbReference type="EMBL" id="JAMPKX010000001">
    <property type="protein sequence ID" value="MEP0945999.1"/>
    <property type="molecule type" value="Genomic_DNA"/>
</dbReference>
<sequence length="53" mass="5918">MRLDTGTPLTRLFSALVTILALLAFGFVAWKAFDVWRSDPAVEGIQDILQPKQ</sequence>
<evidence type="ECO:0000313" key="2">
    <source>
        <dbReference type="EMBL" id="MEP0945999.1"/>
    </source>
</evidence>
<proteinExistence type="predicted"/>
<name>A0ABV0JZP3_9CYAN</name>
<reference evidence="2 3" key="1">
    <citation type="submission" date="2022-04" db="EMBL/GenBank/DDBJ databases">
        <title>Positive selection, recombination, and allopatry shape intraspecific diversity of widespread and dominant cyanobacteria.</title>
        <authorList>
            <person name="Wei J."/>
            <person name="Shu W."/>
            <person name="Hu C."/>
        </authorList>
    </citation>
    <scope>NUCLEOTIDE SEQUENCE [LARGE SCALE GENOMIC DNA]</scope>
    <source>
        <strain evidence="2 3">DQ-A4</strain>
    </source>
</reference>
<feature type="transmembrane region" description="Helical" evidence="1">
    <location>
        <begin position="12"/>
        <end position="30"/>
    </location>
</feature>
<gene>
    <name evidence="2" type="ORF">NC992_03855</name>
</gene>
<keyword evidence="1" id="KW-0812">Transmembrane</keyword>
<dbReference type="RefSeq" id="WP_190524027.1">
    <property type="nucleotide sequence ID" value="NZ_JAMPKX010000001.1"/>
</dbReference>
<evidence type="ECO:0000313" key="3">
    <source>
        <dbReference type="Proteomes" id="UP001482513"/>
    </source>
</evidence>
<evidence type="ECO:0000256" key="1">
    <source>
        <dbReference type="SAM" id="Phobius"/>
    </source>
</evidence>
<keyword evidence="1" id="KW-0472">Membrane</keyword>
<keyword evidence="3" id="KW-1185">Reference proteome</keyword>
<accession>A0ABV0JZP3</accession>
<comment type="caution">
    <text evidence="2">The sequence shown here is derived from an EMBL/GenBank/DDBJ whole genome shotgun (WGS) entry which is preliminary data.</text>
</comment>
<protein>
    <submittedName>
        <fullName evidence="2">Uncharacterized protein</fullName>
    </submittedName>
</protein>
<organism evidence="2 3">
    <name type="scientific">Leptolyngbya subtilissima DQ-A4</name>
    <dbReference type="NCBI Taxonomy" id="2933933"/>
    <lineage>
        <taxon>Bacteria</taxon>
        <taxon>Bacillati</taxon>
        <taxon>Cyanobacteriota</taxon>
        <taxon>Cyanophyceae</taxon>
        <taxon>Leptolyngbyales</taxon>
        <taxon>Leptolyngbyaceae</taxon>
        <taxon>Leptolyngbya group</taxon>
        <taxon>Leptolyngbya</taxon>
    </lineage>
</organism>
<dbReference type="Proteomes" id="UP001482513">
    <property type="component" value="Unassembled WGS sequence"/>
</dbReference>